<proteinExistence type="predicted"/>
<gene>
    <name evidence="1" type="ORF">SEV965_LOCUS39915</name>
</gene>
<dbReference type="AlphaFoldDB" id="A0A815ZAZ1"/>
<sequence>MRAAICIYTTQQLQASASATNNSGNTNTNITGNNLTAQFGSLLAM</sequence>
<dbReference type="Proteomes" id="UP000663889">
    <property type="component" value="Unassembled WGS sequence"/>
</dbReference>
<evidence type="ECO:0000313" key="2">
    <source>
        <dbReference type="Proteomes" id="UP000663889"/>
    </source>
</evidence>
<reference evidence="1" key="1">
    <citation type="submission" date="2021-02" db="EMBL/GenBank/DDBJ databases">
        <authorList>
            <person name="Nowell W R."/>
        </authorList>
    </citation>
    <scope>NUCLEOTIDE SEQUENCE</scope>
</reference>
<dbReference type="EMBL" id="CAJNOU010019246">
    <property type="protein sequence ID" value="CAF1582146.1"/>
    <property type="molecule type" value="Genomic_DNA"/>
</dbReference>
<feature type="non-terminal residue" evidence="1">
    <location>
        <position position="1"/>
    </location>
</feature>
<organism evidence="1 2">
    <name type="scientific">Rotaria sordida</name>
    <dbReference type="NCBI Taxonomy" id="392033"/>
    <lineage>
        <taxon>Eukaryota</taxon>
        <taxon>Metazoa</taxon>
        <taxon>Spiralia</taxon>
        <taxon>Gnathifera</taxon>
        <taxon>Rotifera</taxon>
        <taxon>Eurotatoria</taxon>
        <taxon>Bdelloidea</taxon>
        <taxon>Philodinida</taxon>
        <taxon>Philodinidae</taxon>
        <taxon>Rotaria</taxon>
    </lineage>
</organism>
<evidence type="ECO:0000313" key="1">
    <source>
        <dbReference type="EMBL" id="CAF1582146.1"/>
    </source>
</evidence>
<name>A0A815ZAZ1_9BILA</name>
<comment type="caution">
    <text evidence="1">The sequence shown here is derived from an EMBL/GenBank/DDBJ whole genome shotgun (WGS) entry which is preliminary data.</text>
</comment>
<protein>
    <submittedName>
        <fullName evidence="1">Uncharacterized protein</fullName>
    </submittedName>
</protein>
<accession>A0A815ZAZ1</accession>